<name>A0ABW5XH68_9MICO</name>
<dbReference type="Gene3D" id="3.40.50.150">
    <property type="entry name" value="Vaccinia Virus protein VP39"/>
    <property type="match status" value="1"/>
</dbReference>
<dbReference type="InterPro" id="IPR013217">
    <property type="entry name" value="Methyltransf_12"/>
</dbReference>
<evidence type="ECO:0000313" key="3">
    <source>
        <dbReference type="Proteomes" id="UP001597391"/>
    </source>
</evidence>
<dbReference type="PANTHER" id="PTHR43861:SF1">
    <property type="entry name" value="TRANS-ACONITATE 2-METHYLTRANSFERASE"/>
    <property type="match status" value="1"/>
</dbReference>
<dbReference type="CDD" id="cd02440">
    <property type="entry name" value="AdoMet_MTases"/>
    <property type="match status" value="1"/>
</dbReference>
<feature type="domain" description="Methyltransferase type 12" evidence="1">
    <location>
        <begin position="74"/>
        <end position="167"/>
    </location>
</feature>
<dbReference type="GO" id="GO:0102208">
    <property type="term" value="F:2-polyprenyl-6-hydroxyphenol methylase activity"/>
    <property type="evidence" value="ECO:0007669"/>
    <property type="project" value="UniProtKB-EC"/>
</dbReference>
<dbReference type="Pfam" id="PF08242">
    <property type="entry name" value="Methyltransf_12"/>
    <property type="match status" value="1"/>
</dbReference>
<keyword evidence="2" id="KW-0808">Transferase</keyword>
<dbReference type="PANTHER" id="PTHR43861">
    <property type="entry name" value="TRANS-ACONITATE 2-METHYLTRANSFERASE-RELATED"/>
    <property type="match status" value="1"/>
</dbReference>
<dbReference type="EC" id="2.1.1.222" evidence="2"/>
<evidence type="ECO:0000313" key="2">
    <source>
        <dbReference type="EMBL" id="MFD2840178.1"/>
    </source>
</evidence>
<dbReference type="EMBL" id="JBHUOP010000002">
    <property type="protein sequence ID" value="MFD2840178.1"/>
    <property type="molecule type" value="Genomic_DNA"/>
</dbReference>
<dbReference type="GO" id="GO:0032259">
    <property type="term" value="P:methylation"/>
    <property type="evidence" value="ECO:0007669"/>
    <property type="project" value="UniProtKB-KW"/>
</dbReference>
<reference evidence="3" key="1">
    <citation type="journal article" date="2019" name="Int. J. Syst. Evol. Microbiol.">
        <title>The Global Catalogue of Microorganisms (GCM) 10K type strain sequencing project: providing services to taxonomists for standard genome sequencing and annotation.</title>
        <authorList>
            <consortium name="The Broad Institute Genomics Platform"/>
            <consortium name="The Broad Institute Genome Sequencing Center for Infectious Disease"/>
            <person name="Wu L."/>
            <person name="Ma J."/>
        </authorList>
    </citation>
    <scope>NUCLEOTIDE SEQUENCE [LARGE SCALE GENOMIC DNA]</scope>
    <source>
        <strain evidence="3">KCTC 33576</strain>
    </source>
</reference>
<protein>
    <submittedName>
        <fullName evidence="2">Class I SAM-dependent methyltransferase</fullName>
        <ecNumber evidence="2">2.1.1.222</ecNumber>
        <ecNumber evidence="2">2.1.1.64</ecNumber>
    </submittedName>
</protein>
<keyword evidence="3" id="KW-1185">Reference proteome</keyword>
<proteinExistence type="predicted"/>
<dbReference type="GO" id="GO:0061542">
    <property type="term" value="F:3-demethylubiquinol 3-O-methyltransferase activity"/>
    <property type="evidence" value="ECO:0007669"/>
    <property type="project" value="UniProtKB-EC"/>
</dbReference>
<organism evidence="2 3">
    <name type="scientific">Populibacterium corticicola</name>
    <dbReference type="NCBI Taxonomy" id="1812826"/>
    <lineage>
        <taxon>Bacteria</taxon>
        <taxon>Bacillati</taxon>
        <taxon>Actinomycetota</taxon>
        <taxon>Actinomycetes</taxon>
        <taxon>Micrococcales</taxon>
        <taxon>Jonesiaceae</taxon>
        <taxon>Populibacterium</taxon>
    </lineage>
</organism>
<dbReference type="RefSeq" id="WP_377465885.1">
    <property type="nucleotide sequence ID" value="NZ_JBHUOP010000002.1"/>
</dbReference>
<comment type="caution">
    <text evidence="2">The sequence shown here is derived from an EMBL/GenBank/DDBJ whole genome shotgun (WGS) entry which is preliminary data.</text>
</comment>
<dbReference type="EC" id="2.1.1.64" evidence="2"/>
<dbReference type="InterPro" id="IPR029063">
    <property type="entry name" value="SAM-dependent_MTases_sf"/>
</dbReference>
<gene>
    <name evidence="2" type="ORF">ACFSYH_06305</name>
</gene>
<sequence>MEQLDNENVDITWEDARDANLANWNERVAIHVEAYGLNAFRDDPHHISGVVAHDRPYIERHLGHTIDGLDLAHLQCHIGTDTLSFARLGAQVTGVDFSQPALDAAEALAQELNLPATWVQGDVLESARLVGKQFDVVYTSIGAIGWLKDLGQWAQQVAALLRDGGLFYIRDGHPSLYALDDQTFPPVVRYRYFENGHAQSWDSDETYTGGGTITSTRTYEFPHSTAEVINSLIAAGLTIEAFYEGDTLPWEFSKEMERLPDGSFAWPGALRAAVPCTFTVVARKN</sequence>
<dbReference type="Proteomes" id="UP001597391">
    <property type="component" value="Unassembled WGS sequence"/>
</dbReference>
<evidence type="ECO:0000259" key="1">
    <source>
        <dbReference type="Pfam" id="PF08242"/>
    </source>
</evidence>
<keyword evidence="2" id="KW-0489">Methyltransferase</keyword>
<dbReference type="SUPFAM" id="SSF53335">
    <property type="entry name" value="S-adenosyl-L-methionine-dependent methyltransferases"/>
    <property type="match status" value="1"/>
</dbReference>
<accession>A0ABW5XH68</accession>